<dbReference type="Gene3D" id="1.25.40.390">
    <property type="match status" value="2"/>
</dbReference>
<evidence type="ECO:0000313" key="9">
    <source>
        <dbReference type="Proteomes" id="UP000646484"/>
    </source>
</evidence>
<keyword evidence="5" id="KW-0998">Cell outer membrane</keyword>
<dbReference type="PROSITE" id="PS51257">
    <property type="entry name" value="PROKAR_LIPOPROTEIN"/>
    <property type="match status" value="1"/>
</dbReference>
<evidence type="ECO:0000256" key="4">
    <source>
        <dbReference type="ARBA" id="ARBA00023136"/>
    </source>
</evidence>
<dbReference type="InterPro" id="IPR012944">
    <property type="entry name" value="SusD_RagB_dom"/>
</dbReference>
<feature type="domain" description="RagB/SusD" evidence="6">
    <location>
        <begin position="334"/>
        <end position="460"/>
    </location>
</feature>
<evidence type="ECO:0000256" key="3">
    <source>
        <dbReference type="ARBA" id="ARBA00022729"/>
    </source>
</evidence>
<dbReference type="CDD" id="cd08977">
    <property type="entry name" value="SusD"/>
    <property type="match status" value="1"/>
</dbReference>
<dbReference type="RefSeq" id="WP_186978591.1">
    <property type="nucleotide sequence ID" value="NZ_JACOOH010000012.1"/>
</dbReference>
<evidence type="ECO:0000259" key="7">
    <source>
        <dbReference type="Pfam" id="PF14322"/>
    </source>
</evidence>
<dbReference type="InterPro" id="IPR011990">
    <property type="entry name" value="TPR-like_helical_dom_sf"/>
</dbReference>
<name>A0ABR7D6I1_9BACT</name>
<evidence type="ECO:0000313" key="8">
    <source>
        <dbReference type="EMBL" id="MBC5623559.1"/>
    </source>
</evidence>
<evidence type="ECO:0000259" key="6">
    <source>
        <dbReference type="Pfam" id="PF07980"/>
    </source>
</evidence>
<accession>A0ABR7D6I1</accession>
<dbReference type="Pfam" id="PF14322">
    <property type="entry name" value="SusD-like_3"/>
    <property type="match status" value="1"/>
</dbReference>
<evidence type="ECO:0000256" key="5">
    <source>
        <dbReference type="ARBA" id="ARBA00023237"/>
    </source>
</evidence>
<dbReference type="Proteomes" id="UP000646484">
    <property type="component" value="Unassembled WGS sequence"/>
</dbReference>
<dbReference type="EMBL" id="JACOOH010000012">
    <property type="protein sequence ID" value="MBC5623559.1"/>
    <property type="molecule type" value="Genomic_DNA"/>
</dbReference>
<keyword evidence="3" id="KW-0732">Signal</keyword>
<evidence type="ECO:0000256" key="1">
    <source>
        <dbReference type="ARBA" id="ARBA00004442"/>
    </source>
</evidence>
<feature type="domain" description="SusD-like N-terminal" evidence="7">
    <location>
        <begin position="85"/>
        <end position="231"/>
    </location>
</feature>
<proteinExistence type="inferred from homology"/>
<dbReference type="InterPro" id="IPR033985">
    <property type="entry name" value="SusD-like_N"/>
</dbReference>
<keyword evidence="4" id="KW-0472">Membrane</keyword>
<comment type="similarity">
    <text evidence="2">Belongs to the SusD family.</text>
</comment>
<gene>
    <name evidence="8" type="ORF">H8S64_20905</name>
</gene>
<keyword evidence="9" id="KW-1185">Reference proteome</keyword>
<dbReference type="Pfam" id="PF07980">
    <property type="entry name" value="SusD_RagB"/>
    <property type="match status" value="1"/>
</dbReference>
<reference evidence="8 9" key="1">
    <citation type="submission" date="2020-08" db="EMBL/GenBank/DDBJ databases">
        <title>Genome public.</title>
        <authorList>
            <person name="Liu C."/>
            <person name="Sun Q."/>
        </authorList>
    </citation>
    <scope>NUCLEOTIDE SEQUENCE [LARGE SCALE GENOMIC DNA]</scope>
    <source>
        <strain evidence="8 9">NSJ-56</strain>
    </source>
</reference>
<sequence length="473" mass="54987">MKYFRNMILGWLCVCLIGACSDFLEEKSQDEVLVKTASDYSELLLGYMGYSDCWGLLYLLSDETRLDDNQYWGDGNTDDATGISYRDYYTWQPDMWEGTSSSETNCYKEMYELIMGVNAVLDGIDDAEGDQATKDRVKAEALGLRGFYYHFLVNVFGEPYNCNRQALGVPLKLTAALLENGIARNTVEKVYDQIVKDLEQSSELFRQYPKQRGDYRINGTVVDILLSRVYLYMERWDEAIAAANRAIETSEGLTDYTKMNAGDEFVMASYTHSEVEWVYGKAKMRPILFVPSEKLMEVLEGKKDCRKTFWIKKDEILNQIQITKIDRYDLTELYNTIRISEAYLNRAEAYVLSEQANKNTLALDDLNRLRHHRIIGYTDVSIVDEEDLLNAIREERYAELCFEGHRWFDLRRYGMPSITHDYKIRKNAPWETYTLREKDPLYTLPIPTSMFTNNIQLEQNASANELRRVGIIK</sequence>
<dbReference type="SUPFAM" id="SSF48452">
    <property type="entry name" value="TPR-like"/>
    <property type="match status" value="1"/>
</dbReference>
<protein>
    <submittedName>
        <fullName evidence="8">RagB/SusD family nutrient uptake outer membrane protein</fullName>
    </submittedName>
</protein>
<evidence type="ECO:0000256" key="2">
    <source>
        <dbReference type="ARBA" id="ARBA00006275"/>
    </source>
</evidence>
<comment type="caution">
    <text evidence="8">The sequence shown here is derived from an EMBL/GenBank/DDBJ whole genome shotgun (WGS) entry which is preliminary data.</text>
</comment>
<organism evidence="8 9">
    <name type="scientific">Butyricimonas hominis</name>
    <dbReference type="NCBI Taxonomy" id="2763032"/>
    <lineage>
        <taxon>Bacteria</taxon>
        <taxon>Pseudomonadati</taxon>
        <taxon>Bacteroidota</taxon>
        <taxon>Bacteroidia</taxon>
        <taxon>Bacteroidales</taxon>
        <taxon>Odoribacteraceae</taxon>
        <taxon>Butyricimonas</taxon>
    </lineage>
</organism>
<comment type="subcellular location">
    <subcellularLocation>
        <location evidence="1">Cell outer membrane</location>
    </subcellularLocation>
</comment>